<dbReference type="VEuPathDB" id="VectorBase:RSAN_052879"/>
<evidence type="ECO:0000313" key="3">
    <source>
        <dbReference type="EMBL" id="KAH7961586.1"/>
    </source>
</evidence>
<dbReference type="Proteomes" id="UP000821837">
    <property type="component" value="Chromosome 3"/>
</dbReference>
<dbReference type="EMBL" id="JABSTV010001249">
    <property type="protein sequence ID" value="KAH7961586.1"/>
    <property type="molecule type" value="Genomic_DNA"/>
</dbReference>
<reference evidence="3" key="2">
    <citation type="submission" date="2021-09" db="EMBL/GenBank/DDBJ databases">
        <authorList>
            <person name="Jia N."/>
            <person name="Wang J."/>
            <person name="Shi W."/>
            <person name="Du L."/>
            <person name="Sun Y."/>
            <person name="Zhan W."/>
            <person name="Jiang J."/>
            <person name="Wang Q."/>
            <person name="Zhang B."/>
            <person name="Ji P."/>
            <person name="Sakyi L.B."/>
            <person name="Cui X."/>
            <person name="Yuan T."/>
            <person name="Jiang B."/>
            <person name="Yang W."/>
            <person name="Lam T.T.-Y."/>
            <person name="Chang Q."/>
            <person name="Ding S."/>
            <person name="Wang X."/>
            <person name="Zhu J."/>
            <person name="Ruan X."/>
            <person name="Zhao L."/>
            <person name="Wei J."/>
            <person name="Que T."/>
            <person name="Du C."/>
            <person name="Cheng J."/>
            <person name="Dai P."/>
            <person name="Han X."/>
            <person name="Huang E."/>
            <person name="Gao Y."/>
            <person name="Liu J."/>
            <person name="Shao H."/>
            <person name="Ye R."/>
            <person name="Li L."/>
            <person name="Wei W."/>
            <person name="Wang X."/>
            <person name="Wang C."/>
            <person name="Huo Q."/>
            <person name="Li W."/>
            <person name="Guo W."/>
            <person name="Chen H."/>
            <person name="Chen S."/>
            <person name="Zhou L."/>
            <person name="Zhou L."/>
            <person name="Ni X."/>
            <person name="Tian J."/>
            <person name="Zhou Y."/>
            <person name="Sheng Y."/>
            <person name="Liu T."/>
            <person name="Pan Y."/>
            <person name="Xia L."/>
            <person name="Li J."/>
            <person name="Zhao F."/>
            <person name="Cao W."/>
        </authorList>
    </citation>
    <scope>NUCLEOTIDE SEQUENCE</scope>
    <source>
        <strain evidence="3">Rsan-2018</strain>
        <tissue evidence="3">Larvae</tissue>
    </source>
</reference>
<reference evidence="3" key="1">
    <citation type="journal article" date="2020" name="Cell">
        <title>Large-Scale Comparative Analyses of Tick Genomes Elucidate Their Genetic Diversity and Vector Capacities.</title>
        <authorList>
            <consortium name="Tick Genome and Microbiome Consortium (TIGMIC)"/>
            <person name="Jia N."/>
            <person name="Wang J."/>
            <person name="Shi W."/>
            <person name="Du L."/>
            <person name="Sun Y."/>
            <person name="Zhan W."/>
            <person name="Jiang J.F."/>
            <person name="Wang Q."/>
            <person name="Zhang B."/>
            <person name="Ji P."/>
            <person name="Bell-Sakyi L."/>
            <person name="Cui X.M."/>
            <person name="Yuan T.T."/>
            <person name="Jiang B.G."/>
            <person name="Yang W.F."/>
            <person name="Lam T.T."/>
            <person name="Chang Q.C."/>
            <person name="Ding S.J."/>
            <person name="Wang X.J."/>
            <person name="Zhu J.G."/>
            <person name="Ruan X.D."/>
            <person name="Zhao L."/>
            <person name="Wei J.T."/>
            <person name="Ye R.Z."/>
            <person name="Que T.C."/>
            <person name="Du C.H."/>
            <person name="Zhou Y.H."/>
            <person name="Cheng J.X."/>
            <person name="Dai P.F."/>
            <person name="Guo W.B."/>
            <person name="Han X.H."/>
            <person name="Huang E.J."/>
            <person name="Li L.F."/>
            <person name="Wei W."/>
            <person name="Gao Y.C."/>
            <person name="Liu J.Z."/>
            <person name="Shao H.Z."/>
            <person name="Wang X."/>
            <person name="Wang C.C."/>
            <person name="Yang T.C."/>
            <person name="Huo Q.B."/>
            <person name="Li W."/>
            <person name="Chen H.Y."/>
            <person name="Chen S.E."/>
            <person name="Zhou L.G."/>
            <person name="Ni X.B."/>
            <person name="Tian J.H."/>
            <person name="Sheng Y."/>
            <person name="Liu T."/>
            <person name="Pan Y.S."/>
            <person name="Xia L.Y."/>
            <person name="Li J."/>
            <person name="Zhao F."/>
            <person name="Cao W.C."/>
        </authorList>
    </citation>
    <scope>NUCLEOTIDE SEQUENCE</scope>
    <source>
        <strain evidence="3">Rsan-2018</strain>
    </source>
</reference>
<protein>
    <recommendedName>
        <fullName evidence="2">Tudor domain-containing protein</fullName>
    </recommendedName>
</protein>
<organism evidence="3 4">
    <name type="scientific">Rhipicephalus sanguineus</name>
    <name type="common">Brown dog tick</name>
    <name type="synonym">Ixodes sanguineus</name>
    <dbReference type="NCBI Taxonomy" id="34632"/>
    <lineage>
        <taxon>Eukaryota</taxon>
        <taxon>Metazoa</taxon>
        <taxon>Ecdysozoa</taxon>
        <taxon>Arthropoda</taxon>
        <taxon>Chelicerata</taxon>
        <taxon>Arachnida</taxon>
        <taxon>Acari</taxon>
        <taxon>Parasitiformes</taxon>
        <taxon>Ixodida</taxon>
        <taxon>Ixodoidea</taxon>
        <taxon>Ixodidae</taxon>
        <taxon>Rhipicephalinae</taxon>
        <taxon>Rhipicephalus</taxon>
        <taxon>Rhipicephalus</taxon>
    </lineage>
</organism>
<sequence length="603" mass="65511">MEAYRNSEGWKPRVNVLVSKVTSPTCFSIREAPGLQMSQSARDFACMELNMEQYMGKWEPLSSTQPPNIGSVVLLKKQTDMESYRARVDKIVDSPSGYKVDVPGDSWDDATTEYVKSAVKTANSVHVQVLGRTVSGGLYGKLFIECKKKIISLEEELINLNYAFSDPDAGSDEVLLEDDKSTLGTSTDEQHSIQKAVVNTAAKGFSVGKELYRENTSTVMPEALDIQASSPSTEVIPAEIPPAEAPPLASICTIATSSPKEPSALTSLCQEPNVMDSMNVDAEKQHVLVLTDSCEVESCIPPLASASNEGAVQGPDTCKTAYLTSEGQLEGRIDSHPTREVHMPGTVAEGHEQLLKQLGTTTVPSKILPLKLHAAESKDLEGGADKADDLLVYRSAGRGVVLLQAKPPTTKIVAQPQSSKLVTRQNKKPVQDHQRGFTSERMGASRNRPSQASSNAAKLWDLLQKRGRPLSEAHLQSPRSTFKKPQVTDKPTSHVKSDETTAETASHGVDEGLSPTNNVNLPTPEAPSCVSSTKSQPTSEKTARDKSVDESIDYSDFMSPCHIVEEIVDPEVEEAKWNLKFDTEVPDLAAINVCQAPEDFRIH</sequence>
<gene>
    <name evidence="3" type="ORF">HPB52_010703</name>
</gene>
<feature type="domain" description="Tudor" evidence="2">
    <location>
        <begin position="14"/>
        <end position="95"/>
    </location>
</feature>
<feature type="region of interest" description="Disordered" evidence="1">
    <location>
        <begin position="471"/>
        <end position="549"/>
    </location>
</feature>
<evidence type="ECO:0000259" key="2">
    <source>
        <dbReference type="Pfam" id="PF00567"/>
    </source>
</evidence>
<dbReference type="Pfam" id="PF00567">
    <property type="entry name" value="TUDOR"/>
    <property type="match status" value="1"/>
</dbReference>
<evidence type="ECO:0000256" key="1">
    <source>
        <dbReference type="SAM" id="MobiDB-lite"/>
    </source>
</evidence>
<feature type="region of interest" description="Disordered" evidence="1">
    <location>
        <begin position="413"/>
        <end position="454"/>
    </location>
</feature>
<evidence type="ECO:0000313" key="4">
    <source>
        <dbReference type="Proteomes" id="UP000821837"/>
    </source>
</evidence>
<feature type="compositionally biased region" description="Polar residues" evidence="1">
    <location>
        <begin position="529"/>
        <end position="540"/>
    </location>
</feature>
<keyword evidence="4" id="KW-1185">Reference proteome</keyword>
<name>A0A9D4Q1T6_RHISA</name>
<accession>A0A9D4Q1T6</accession>
<comment type="caution">
    <text evidence="3">The sequence shown here is derived from an EMBL/GenBank/DDBJ whole genome shotgun (WGS) entry which is preliminary data.</text>
</comment>
<dbReference type="InterPro" id="IPR002999">
    <property type="entry name" value="Tudor"/>
</dbReference>
<proteinExistence type="predicted"/>
<feature type="compositionally biased region" description="Polar residues" evidence="1">
    <location>
        <begin position="415"/>
        <end position="424"/>
    </location>
</feature>
<dbReference type="AlphaFoldDB" id="A0A9D4Q1T6"/>